<organism evidence="3 4">
    <name type="scientific">Massilia horti</name>
    <dbReference type="NCBI Taxonomy" id="2562153"/>
    <lineage>
        <taxon>Bacteria</taxon>
        <taxon>Pseudomonadati</taxon>
        <taxon>Pseudomonadota</taxon>
        <taxon>Betaproteobacteria</taxon>
        <taxon>Burkholderiales</taxon>
        <taxon>Oxalobacteraceae</taxon>
        <taxon>Telluria group</taxon>
        <taxon>Massilia</taxon>
    </lineage>
</organism>
<evidence type="ECO:0000313" key="4">
    <source>
        <dbReference type="Proteomes" id="UP000297258"/>
    </source>
</evidence>
<gene>
    <name evidence="3" type="ORF">E4O92_21045</name>
</gene>
<reference evidence="3 4" key="1">
    <citation type="submission" date="2019-03" db="EMBL/GenBank/DDBJ databases">
        <title>Draft genome of Massilia hortus sp. nov., a novel bacterial species of the Oxalobacteraceae family.</title>
        <authorList>
            <person name="Peta V."/>
            <person name="Raths R."/>
            <person name="Bucking H."/>
        </authorList>
    </citation>
    <scope>NUCLEOTIDE SEQUENCE [LARGE SCALE GENOMIC DNA]</scope>
    <source>
        <strain evidence="3 4">ONC3</strain>
    </source>
</reference>
<dbReference type="AlphaFoldDB" id="A0A4Y9SPK4"/>
<comment type="caution">
    <text evidence="3">The sequence shown here is derived from an EMBL/GenBank/DDBJ whole genome shotgun (WGS) entry which is preliminary data.</text>
</comment>
<name>A0A4Y9SPK4_9BURK</name>
<evidence type="ECO:0000256" key="1">
    <source>
        <dbReference type="SAM" id="MobiDB-lite"/>
    </source>
</evidence>
<proteinExistence type="predicted"/>
<accession>A0A4Y9SPK4</accession>
<dbReference type="EMBL" id="SPUM01000137">
    <property type="protein sequence ID" value="TFW28498.1"/>
    <property type="molecule type" value="Genomic_DNA"/>
</dbReference>
<sequence length="244" mass="26248">MQSAANNAFQHWQSQLHSLLLQRVIFKLQGNPMTSLPEQFSAARKTQVELQFDFFRAVTSQAFDSAGKLIALNLNTSRAAVERSTKTIGRLFSITDPRDLFALGLQPQEQFQNMVAYGRELINIATAASIAVPRAAAPAPVRTEMQAQPESAPAAVFPEEAASGQFAKTSAKPEAANADEPVATITEAVSKVVPKAEVAEHPAAAPLMVSPQHEIALPSIAPEQTPAPVRRTKQAASAKTSRRK</sequence>
<dbReference type="InterPro" id="IPR018968">
    <property type="entry name" value="Phasin"/>
</dbReference>
<dbReference type="Pfam" id="PF09361">
    <property type="entry name" value="Phasin_2"/>
    <property type="match status" value="1"/>
</dbReference>
<dbReference type="OrthoDB" id="8759666at2"/>
<evidence type="ECO:0000259" key="2">
    <source>
        <dbReference type="Pfam" id="PF09361"/>
    </source>
</evidence>
<dbReference type="Proteomes" id="UP000297258">
    <property type="component" value="Unassembled WGS sequence"/>
</dbReference>
<feature type="domain" description="Phasin" evidence="2">
    <location>
        <begin position="38"/>
        <end position="129"/>
    </location>
</feature>
<protein>
    <recommendedName>
        <fullName evidence="2">Phasin domain-containing protein</fullName>
    </recommendedName>
</protein>
<keyword evidence="4" id="KW-1185">Reference proteome</keyword>
<feature type="region of interest" description="Disordered" evidence="1">
    <location>
        <begin position="215"/>
        <end position="244"/>
    </location>
</feature>
<evidence type="ECO:0000313" key="3">
    <source>
        <dbReference type="EMBL" id="TFW28498.1"/>
    </source>
</evidence>
<feature type="compositionally biased region" description="Polar residues" evidence="1">
    <location>
        <begin position="234"/>
        <end position="244"/>
    </location>
</feature>